<dbReference type="EMBL" id="CAJVQA010001576">
    <property type="protein sequence ID" value="CAG8519292.1"/>
    <property type="molecule type" value="Genomic_DNA"/>
</dbReference>
<gene>
    <name evidence="1" type="ORF">CPELLU_LOCUS3306</name>
</gene>
<keyword evidence="2" id="KW-1185">Reference proteome</keyword>
<evidence type="ECO:0000313" key="1">
    <source>
        <dbReference type="EMBL" id="CAG8519292.1"/>
    </source>
</evidence>
<accession>A0A9N9A704</accession>
<proteinExistence type="predicted"/>
<dbReference type="OrthoDB" id="3247971at2759"/>
<reference evidence="1" key="1">
    <citation type="submission" date="2021-06" db="EMBL/GenBank/DDBJ databases">
        <authorList>
            <person name="Kallberg Y."/>
            <person name="Tangrot J."/>
            <person name="Rosling A."/>
        </authorList>
    </citation>
    <scope>NUCLEOTIDE SEQUENCE</scope>
    <source>
        <strain evidence="1">FL966</strain>
    </source>
</reference>
<name>A0A9N9A704_9GLOM</name>
<protein>
    <submittedName>
        <fullName evidence="1">1336_t:CDS:1</fullName>
    </submittedName>
</protein>
<organism evidence="1 2">
    <name type="scientific">Cetraspora pellucida</name>
    <dbReference type="NCBI Taxonomy" id="1433469"/>
    <lineage>
        <taxon>Eukaryota</taxon>
        <taxon>Fungi</taxon>
        <taxon>Fungi incertae sedis</taxon>
        <taxon>Mucoromycota</taxon>
        <taxon>Glomeromycotina</taxon>
        <taxon>Glomeromycetes</taxon>
        <taxon>Diversisporales</taxon>
        <taxon>Gigasporaceae</taxon>
        <taxon>Cetraspora</taxon>
    </lineage>
</organism>
<evidence type="ECO:0000313" key="2">
    <source>
        <dbReference type="Proteomes" id="UP000789759"/>
    </source>
</evidence>
<dbReference type="AlphaFoldDB" id="A0A9N9A704"/>
<sequence>MNLDMDSETITIAKYHSETTIITKYYDEMLTTAKYHNDDLKEIFLYLEFNIIALTANSIRRYIINDFKEECIKLYERLQEISEKLLIMTNI</sequence>
<comment type="caution">
    <text evidence="1">The sequence shown here is derived from an EMBL/GenBank/DDBJ whole genome shotgun (WGS) entry which is preliminary data.</text>
</comment>
<dbReference type="Proteomes" id="UP000789759">
    <property type="component" value="Unassembled WGS sequence"/>
</dbReference>